<dbReference type="PANTHER" id="PTHR42718:SF9">
    <property type="entry name" value="MAJOR FACILITATOR SUPERFAMILY MULTIDRUG TRANSPORTER MFSC"/>
    <property type="match status" value="1"/>
</dbReference>
<feature type="transmembrane region" description="Helical" evidence="6">
    <location>
        <begin position="57"/>
        <end position="75"/>
    </location>
</feature>
<accession>A0ABP4VEA1</accession>
<dbReference type="Pfam" id="PF07690">
    <property type="entry name" value="MFS_1"/>
    <property type="match status" value="1"/>
</dbReference>
<dbReference type="PANTHER" id="PTHR42718">
    <property type="entry name" value="MAJOR FACILITATOR SUPERFAMILY MULTIDRUG TRANSPORTER MFSC"/>
    <property type="match status" value="1"/>
</dbReference>
<reference evidence="9" key="1">
    <citation type="journal article" date="2019" name="Int. J. Syst. Evol. Microbiol.">
        <title>The Global Catalogue of Microorganisms (GCM) 10K type strain sequencing project: providing services to taxonomists for standard genome sequencing and annotation.</title>
        <authorList>
            <consortium name="The Broad Institute Genomics Platform"/>
            <consortium name="The Broad Institute Genome Sequencing Center for Infectious Disease"/>
            <person name="Wu L."/>
            <person name="Ma J."/>
        </authorList>
    </citation>
    <scope>NUCLEOTIDE SEQUENCE [LARGE SCALE GENOMIC DNA]</scope>
    <source>
        <strain evidence="9">JCM 15589</strain>
    </source>
</reference>
<gene>
    <name evidence="8" type="ORF">GCM10009809_19530</name>
</gene>
<keyword evidence="3 6" id="KW-0812">Transmembrane</keyword>
<evidence type="ECO:0000256" key="6">
    <source>
        <dbReference type="SAM" id="Phobius"/>
    </source>
</evidence>
<comment type="subcellular location">
    <subcellularLocation>
        <location evidence="1">Cell membrane</location>
        <topology evidence="1">Multi-pass membrane protein</topology>
    </subcellularLocation>
</comment>
<feature type="transmembrane region" description="Helical" evidence="6">
    <location>
        <begin position="87"/>
        <end position="106"/>
    </location>
</feature>
<evidence type="ECO:0000256" key="5">
    <source>
        <dbReference type="ARBA" id="ARBA00023136"/>
    </source>
</evidence>
<organism evidence="8 9">
    <name type="scientific">Isoptericola hypogeus</name>
    <dbReference type="NCBI Taxonomy" id="300179"/>
    <lineage>
        <taxon>Bacteria</taxon>
        <taxon>Bacillati</taxon>
        <taxon>Actinomycetota</taxon>
        <taxon>Actinomycetes</taxon>
        <taxon>Micrococcales</taxon>
        <taxon>Promicromonosporaceae</taxon>
        <taxon>Isoptericola</taxon>
    </lineage>
</organism>
<feature type="domain" description="Major facilitator superfamily (MFS) profile" evidence="7">
    <location>
        <begin position="21"/>
        <end position="472"/>
    </location>
</feature>
<feature type="transmembrane region" description="Helical" evidence="6">
    <location>
        <begin position="446"/>
        <end position="468"/>
    </location>
</feature>
<dbReference type="SUPFAM" id="SSF103473">
    <property type="entry name" value="MFS general substrate transporter"/>
    <property type="match status" value="1"/>
</dbReference>
<evidence type="ECO:0000256" key="3">
    <source>
        <dbReference type="ARBA" id="ARBA00022692"/>
    </source>
</evidence>
<feature type="transmembrane region" description="Helical" evidence="6">
    <location>
        <begin position="405"/>
        <end position="426"/>
    </location>
</feature>
<evidence type="ECO:0000256" key="2">
    <source>
        <dbReference type="ARBA" id="ARBA00022448"/>
    </source>
</evidence>
<evidence type="ECO:0000313" key="8">
    <source>
        <dbReference type="EMBL" id="GAA1723817.1"/>
    </source>
</evidence>
<dbReference type="EMBL" id="BAAAPM010000003">
    <property type="protein sequence ID" value="GAA1723817.1"/>
    <property type="molecule type" value="Genomic_DNA"/>
</dbReference>
<dbReference type="Gene3D" id="1.20.1250.20">
    <property type="entry name" value="MFS general substrate transporter like domains"/>
    <property type="match status" value="2"/>
</dbReference>
<dbReference type="CDD" id="cd17504">
    <property type="entry name" value="MFS_MMR_MDR_like"/>
    <property type="match status" value="1"/>
</dbReference>
<dbReference type="RefSeq" id="WP_344248038.1">
    <property type="nucleotide sequence ID" value="NZ_BAAAPM010000003.1"/>
</dbReference>
<comment type="caution">
    <text evidence="8">The sequence shown here is derived from an EMBL/GenBank/DDBJ whole genome shotgun (WGS) entry which is preliminary data.</text>
</comment>
<evidence type="ECO:0000313" key="9">
    <source>
        <dbReference type="Proteomes" id="UP001501138"/>
    </source>
</evidence>
<dbReference type="InterPro" id="IPR036259">
    <property type="entry name" value="MFS_trans_sf"/>
</dbReference>
<keyword evidence="2" id="KW-0813">Transport</keyword>
<feature type="transmembrane region" description="Helical" evidence="6">
    <location>
        <begin position="312"/>
        <end position="332"/>
    </location>
</feature>
<name>A0ABP4VEA1_9MICO</name>
<feature type="transmembrane region" description="Helical" evidence="6">
    <location>
        <begin position="207"/>
        <end position="224"/>
    </location>
</feature>
<feature type="transmembrane region" description="Helical" evidence="6">
    <location>
        <begin position="112"/>
        <end position="132"/>
    </location>
</feature>
<feature type="transmembrane region" description="Helical" evidence="6">
    <location>
        <begin position="273"/>
        <end position="292"/>
    </location>
</feature>
<sequence length="493" mass="50639">MSSSPNPSPTGSTTSRRAVAVILVLGFSSLCAALMQSLVIPIQSELPELLHTSASNASWVVTATLLGGAVAMPVTGRLADLYGKKPVMVASAVLLLLASLLCAVSDSVGPVVVGRVLQGMAMGYIPVAISMVREIAPPHLRNTAVAGISATLGVGGALGLPLAAWIAQDFDWHMLFWVSAALAAVMAVLTVVVIPHVRDSHPGRFDLVGALGLAVGLVGVLVGVSKGNDWGWAEPSTLGMIGGGVVVLLLWGRYELRHGEPLVDLRTSAKKPVLFTNIAAVLIGFGMMAQSIVVPQLLQMPEATGYGLGQTILQAGLWMAPAGLMMMLFTPLSSRMLTRLGGRTTLSIGAGVLALGYVVAVFLMDAPWQLMLASCVASAGVGIGYAAMPTLILDNVPATESAASVGLNSLMRSMGTTIAGAVMAMILTSRTTVLAPGTPAIPDQSAFTLCFVVGALAAAAGALIILLVPRRKRADDGGRHLRAVPAADEPALV</sequence>
<protein>
    <submittedName>
        <fullName evidence="8">MFS transporter</fullName>
    </submittedName>
</protein>
<dbReference type="PROSITE" id="PS50850">
    <property type="entry name" value="MFS"/>
    <property type="match status" value="1"/>
</dbReference>
<proteinExistence type="predicted"/>
<feature type="transmembrane region" description="Helical" evidence="6">
    <location>
        <begin position="344"/>
        <end position="364"/>
    </location>
</feature>
<dbReference type="InterPro" id="IPR020846">
    <property type="entry name" value="MFS_dom"/>
</dbReference>
<feature type="transmembrane region" description="Helical" evidence="6">
    <location>
        <begin position="230"/>
        <end position="252"/>
    </location>
</feature>
<keyword evidence="9" id="KW-1185">Reference proteome</keyword>
<feature type="transmembrane region" description="Helical" evidence="6">
    <location>
        <begin position="174"/>
        <end position="195"/>
    </location>
</feature>
<keyword evidence="4 6" id="KW-1133">Transmembrane helix</keyword>
<evidence type="ECO:0000256" key="1">
    <source>
        <dbReference type="ARBA" id="ARBA00004651"/>
    </source>
</evidence>
<keyword evidence="5 6" id="KW-0472">Membrane</keyword>
<evidence type="ECO:0000259" key="7">
    <source>
        <dbReference type="PROSITE" id="PS50850"/>
    </source>
</evidence>
<feature type="transmembrane region" description="Helical" evidence="6">
    <location>
        <begin position="144"/>
        <end position="168"/>
    </location>
</feature>
<dbReference type="Proteomes" id="UP001501138">
    <property type="component" value="Unassembled WGS sequence"/>
</dbReference>
<dbReference type="InterPro" id="IPR011701">
    <property type="entry name" value="MFS"/>
</dbReference>
<evidence type="ECO:0000256" key="4">
    <source>
        <dbReference type="ARBA" id="ARBA00022989"/>
    </source>
</evidence>
<feature type="transmembrane region" description="Helical" evidence="6">
    <location>
        <begin position="370"/>
        <end position="393"/>
    </location>
</feature>